<dbReference type="EMBL" id="BAAAGS010000023">
    <property type="protein sequence ID" value="GAA0534120.1"/>
    <property type="molecule type" value="Genomic_DNA"/>
</dbReference>
<sequence>MRRGVDRVVALVTVAIVGAALLALPLAATWASMSYEQGLVDAQRAAATRHEVDATVTGPAELRTVGSGPHGTQTTRAWAPVSWTGRDGLPRTEVVAVDLSSAPGSRMHLWVDTDDRVTVAPPDADHVLASAVVGGIGVFAAMQTLCVVLIVLVRRAGYTHARRDWEREWDRVGPRWSQWLG</sequence>
<reference evidence="2 3" key="1">
    <citation type="journal article" date="2019" name="Int. J. Syst. Evol. Microbiol.">
        <title>The Global Catalogue of Microorganisms (GCM) 10K type strain sequencing project: providing services to taxonomists for standard genome sequencing and annotation.</title>
        <authorList>
            <consortium name="The Broad Institute Genomics Platform"/>
            <consortium name="The Broad Institute Genome Sequencing Center for Infectious Disease"/>
            <person name="Wu L."/>
            <person name="Ma J."/>
        </authorList>
    </citation>
    <scope>NUCLEOTIDE SEQUENCE [LARGE SCALE GENOMIC DNA]</scope>
    <source>
        <strain evidence="2 3">JCM 10303</strain>
    </source>
</reference>
<keyword evidence="1" id="KW-0472">Membrane</keyword>
<keyword evidence="3" id="KW-1185">Reference proteome</keyword>
<evidence type="ECO:0008006" key="4">
    <source>
        <dbReference type="Google" id="ProtNLM"/>
    </source>
</evidence>
<keyword evidence="1" id="KW-1133">Transmembrane helix</keyword>
<proteinExistence type="predicted"/>
<evidence type="ECO:0000313" key="3">
    <source>
        <dbReference type="Proteomes" id="UP001500729"/>
    </source>
</evidence>
<keyword evidence="1" id="KW-0812">Transmembrane</keyword>
<evidence type="ECO:0000313" key="2">
    <source>
        <dbReference type="EMBL" id="GAA0534120.1"/>
    </source>
</evidence>
<dbReference type="PANTHER" id="PTHR42305:SF1">
    <property type="entry name" value="MEMBRANE PROTEIN RV1733C-RELATED"/>
    <property type="match status" value="1"/>
</dbReference>
<accession>A0ABN1D4I5</accession>
<dbReference type="PANTHER" id="PTHR42305">
    <property type="entry name" value="MEMBRANE PROTEIN RV1733C-RELATED"/>
    <property type="match status" value="1"/>
</dbReference>
<organism evidence="2 3">
    <name type="scientific">Saccharopolyspora erythraea</name>
    <name type="common">Streptomyces erythraeus</name>
    <dbReference type="NCBI Taxonomy" id="1836"/>
    <lineage>
        <taxon>Bacteria</taxon>
        <taxon>Bacillati</taxon>
        <taxon>Actinomycetota</taxon>
        <taxon>Actinomycetes</taxon>
        <taxon>Pseudonocardiales</taxon>
        <taxon>Pseudonocardiaceae</taxon>
        <taxon>Saccharopolyspora</taxon>
    </lineage>
</organism>
<dbReference type="InterPro" id="IPR039708">
    <property type="entry name" value="MT1774/Rv1733c-like"/>
</dbReference>
<dbReference type="Proteomes" id="UP001500729">
    <property type="component" value="Unassembled WGS sequence"/>
</dbReference>
<gene>
    <name evidence="2" type="ORF">GCM10009533_36540</name>
</gene>
<name>A0ABN1D4I5_SACER</name>
<feature type="transmembrane region" description="Helical" evidence="1">
    <location>
        <begin position="127"/>
        <end position="153"/>
    </location>
</feature>
<evidence type="ECO:0000256" key="1">
    <source>
        <dbReference type="SAM" id="Phobius"/>
    </source>
</evidence>
<protein>
    <recommendedName>
        <fullName evidence="4">Transmembrane protein</fullName>
    </recommendedName>
</protein>
<comment type="caution">
    <text evidence="2">The sequence shown here is derived from an EMBL/GenBank/DDBJ whole genome shotgun (WGS) entry which is preliminary data.</text>
</comment>